<comment type="catalytic activity">
    <reaction evidence="1 6">
        <text>a beta-lactam + H2O = a substituted beta-amino acid</text>
        <dbReference type="Rhea" id="RHEA:20401"/>
        <dbReference type="ChEBI" id="CHEBI:15377"/>
        <dbReference type="ChEBI" id="CHEBI:35627"/>
        <dbReference type="ChEBI" id="CHEBI:140347"/>
        <dbReference type="EC" id="3.5.2.6"/>
    </reaction>
</comment>
<dbReference type="GO" id="GO:0030288">
    <property type="term" value="C:outer membrane-bounded periplasmic space"/>
    <property type="evidence" value="ECO:0007669"/>
    <property type="project" value="InterPro"/>
</dbReference>
<evidence type="ECO:0000256" key="3">
    <source>
        <dbReference type="ARBA" id="ARBA00012865"/>
    </source>
</evidence>
<gene>
    <name evidence="7" type="primary">ampC</name>
</gene>
<organism evidence="7">
    <name type="scientific">Acinetobacter bereziniae</name>
    <name type="common">Acinetobacter genomosp. 10</name>
    <dbReference type="NCBI Taxonomy" id="106648"/>
    <lineage>
        <taxon>Bacteria</taxon>
        <taxon>Pseudomonadati</taxon>
        <taxon>Pseudomonadota</taxon>
        <taxon>Gammaproteobacteria</taxon>
        <taxon>Moraxellales</taxon>
        <taxon>Moraxellaceae</taxon>
        <taxon>Acinetobacter</taxon>
    </lineage>
</organism>
<name>A0A345N7Q3_ACIBZ</name>
<dbReference type="InterPro" id="IPR001466">
    <property type="entry name" value="Beta-lactam-related"/>
</dbReference>
<comment type="similarity">
    <text evidence="2 6">Belongs to the class-C beta-lactamase family.</text>
</comment>
<dbReference type="EMBL" id="MG987619">
    <property type="protein sequence ID" value="AXH79653.1"/>
    <property type="molecule type" value="Genomic_DNA"/>
</dbReference>
<dbReference type="InterPro" id="IPR001586">
    <property type="entry name" value="Beta-lactam_class-C_AS"/>
</dbReference>
<proteinExistence type="inferred from homology"/>
<dbReference type="EC" id="3.5.2.6" evidence="3 6"/>
<dbReference type="GO" id="GO:0046677">
    <property type="term" value="P:response to antibiotic"/>
    <property type="evidence" value="ECO:0007669"/>
    <property type="project" value="UniProtKB-UniRule"/>
</dbReference>
<dbReference type="RefSeq" id="WP_139420674.1">
    <property type="nucleotide sequence ID" value="NZ_BKXO01000019.1"/>
</dbReference>
<evidence type="ECO:0000256" key="6">
    <source>
        <dbReference type="RuleBase" id="RU361140"/>
    </source>
</evidence>
<keyword evidence="4 6" id="KW-0378">Hydrolase</keyword>
<evidence type="ECO:0000313" key="7">
    <source>
        <dbReference type="EMBL" id="AXH79653.1"/>
    </source>
</evidence>
<dbReference type="NCBIfam" id="NF033085">
    <property type="entry name" value="bla_class_C"/>
    <property type="match status" value="1"/>
</dbReference>
<dbReference type="PANTHER" id="PTHR46825">
    <property type="entry name" value="D-ALANYL-D-ALANINE-CARBOXYPEPTIDASE/ENDOPEPTIDASE AMPH"/>
    <property type="match status" value="1"/>
</dbReference>
<dbReference type="InterPro" id="IPR058136">
    <property type="entry name" value="AmpC"/>
</dbReference>
<evidence type="ECO:0000256" key="2">
    <source>
        <dbReference type="ARBA" id="ARBA00007840"/>
    </source>
</evidence>
<keyword evidence="5 6" id="KW-0046">Antibiotic resistance</keyword>
<sequence>MALLKKTKTIFYVLISSMGLTTYVNANQQITTAKVENAMTQAFQPLMQKYAVPGMAIGVLYQGKSYEKYYGVQSLADKKSVNKNTLFELGSVSKLFTATAGSYAQSVSKLSLQDHPGKYLPALKNSEINQVTLLQLATYTTGNLPLQFPDQIKTDAQTLKYFQDWKINQPVGQFRQYSNPSIGLFGEATAKAMNMPFSTLLEQVIFPQLQLQHSYVNVPKAQQTNYAFGYDQNNRPIRVNPGPFDAQAYGVKSNLPDLLQFMNLNLNPDQAKASIRPAIQGTHIGYFKMGGMTQALGWETFDYPASLETLLESNSDRVVMQSNPVEKTLVKSGARVFHKTGSTNGFGTYLIYIPAEKFGLVMLMNKRIANAERIQAAYEVLNTLKQTSHP</sequence>
<reference evidence="7" key="1">
    <citation type="journal article" date="2019" name="J. Antimicrob. Chemother.">
        <title>Results from the Canadian Nosocomial Infection Surveillance Program for detection of carbapenemase-producing Acinetobacter spp. in Canadian hospitals, 2010-16.</title>
        <authorList>
            <consortium name="Canadian Nosocomial Infection Surveillance Program"/>
            <person name="Boyd D.A."/>
            <person name="Mataseje L.F."/>
            <person name="Pelude L."/>
            <person name="Mitchell R."/>
            <person name="Bryce E."/>
            <person name="Roscoe D."/>
            <person name="Embree J."/>
            <person name="Katz K."/>
            <person name="Kibsey P."/>
            <person name="Lavallee C."/>
            <person name="Simor A.E."/>
            <person name="Taylor G."/>
            <person name="Turgeon N."/>
            <person name="Langley J.M."/>
            <person name="Amaratunga K."/>
            <person name="Mulvey M.R."/>
        </authorList>
    </citation>
    <scope>NUCLEOTIDE SEQUENCE</scope>
    <source>
        <strain evidence="7">111676</strain>
    </source>
</reference>
<dbReference type="Gene3D" id="3.40.710.10">
    <property type="entry name" value="DD-peptidase/beta-lactamase superfamily"/>
    <property type="match status" value="1"/>
</dbReference>
<dbReference type="Pfam" id="PF00144">
    <property type="entry name" value="Beta-lactamase"/>
    <property type="match status" value="1"/>
</dbReference>
<evidence type="ECO:0000256" key="4">
    <source>
        <dbReference type="ARBA" id="ARBA00022801"/>
    </source>
</evidence>
<protein>
    <recommendedName>
        <fullName evidence="3 6">Beta-lactamase</fullName>
        <ecNumber evidence="3 6">3.5.2.6</ecNumber>
    </recommendedName>
</protein>
<evidence type="ECO:0000256" key="5">
    <source>
        <dbReference type="ARBA" id="ARBA00023251"/>
    </source>
</evidence>
<dbReference type="GO" id="GO:0008800">
    <property type="term" value="F:beta-lactamase activity"/>
    <property type="evidence" value="ECO:0007669"/>
    <property type="project" value="UniProtKB-UniRule"/>
</dbReference>
<dbReference type="PANTHER" id="PTHR46825:SF8">
    <property type="entry name" value="BETA-LACTAMASE-RELATED"/>
    <property type="match status" value="1"/>
</dbReference>
<dbReference type="AlphaFoldDB" id="A0A345N7Q3"/>
<dbReference type="GO" id="GO:0017001">
    <property type="term" value="P:antibiotic catabolic process"/>
    <property type="evidence" value="ECO:0007669"/>
    <property type="project" value="InterPro"/>
</dbReference>
<evidence type="ECO:0000256" key="1">
    <source>
        <dbReference type="ARBA" id="ARBA00001526"/>
    </source>
</evidence>
<dbReference type="PROSITE" id="PS00336">
    <property type="entry name" value="BETA_LACTAMASE_C"/>
    <property type="match status" value="1"/>
</dbReference>
<dbReference type="InterPro" id="IPR050491">
    <property type="entry name" value="AmpC-like"/>
</dbReference>
<accession>A0A345N7Q3</accession>
<dbReference type="InterPro" id="IPR012338">
    <property type="entry name" value="Beta-lactam/transpept-like"/>
</dbReference>
<dbReference type="SUPFAM" id="SSF56601">
    <property type="entry name" value="beta-lactamase/transpeptidase-like"/>
    <property type="match status" value="1"/>
</dbReference>